<comment type="caution">
    <text evidence="1">The sequence shown here is derived from an EMBL/GenBank/DDBJ whole genome shotgun (WGS) entry which is preliminary data.</text>
</comment>
<evidence type="ECO:0000313" key="2">
    <source>
        <dbReference type="Proteomes" id="UP001148662"/>
    </source>
</evidence>
<gene>
    <name evidence="1" type="ORF">NM688_g74</name>
</gene>
<keyword evidence="2" id="KW-1185">Reference proteome</keyword>
<protein>
    <submittedName>
        <fullName evidence="1">Uncharacterized protein</fullName>
    </submittedName>
</protein>
<organism evidence="1 2">
    <name type="scientific">Phlebia brevispora</name>
    <dbReference type="NCBI Taxonomy" id="194682"/>
    <lineage>
        <taxon>Eukaryota</taxon>
        <taxon>Fungi</taxon>
        <taxon>Dikarya</taxon>
        <taxon>Basidiomycota</taxon>
        <taxon>Agaricomycotina</taxon>
        <taxon>Agaricomycetes</taxon>
        <taxon>Polyporales</taxon>
        <taxon>Meruliaceae</taxon>
        <taxon>Phlebia</taxon>
    </lineage>
</organism>
<name>A0ACC1TF52_9APHY</name>
<accession>A0ACC1TF52</accession>
<evidence type="ECO:0000313" key="1">
    <source>
        <dbReference type="EMBL" id="KAJ3559878.1"/>
    </source>
</evidence>
<proteinExistence type="predicted"/>
<dbReference type="Proteomes" id="UP001148662">
    <property type="component" value="Unassembled WGS sequence"/>
</dbReference>
<reference evidence="1" key="1">
    <citation type="submission" date="2022-07" db="EMBL/GenBank/DDBJ databases">
        <title>Genome Sequence of Phlebia brevispora.</title>
        <authorList>
            <person name="Buettner E."/>
        </authorList>
    </citation>
    <scope>NUCLEOTIDE SEQUENCE</scope>
    <source>
        <strain evidence="1">MPL23</strain>
    </source>
</reference>
<sequence>MLSRILLLDTLAVHNVIVFNFAFVVFLRLQPIWLGRSLSQYVCFAHAHATLHIRQRRCSFPYLAKSLSTDNGKAFQLLRSHEEVDQVGTAVVKVTAALVNGSVGGACGEGKSFIVVLRR</sequence>
<dbReference type="EMBL" id="JANHOG010000005">
    <property type="protein sequence ID" value="KAJ3559878.1"/>
    <property type="molecule type" value="Genomic_DNA"/>
</dbReference>